<feature type="transmembrane region" description="Helical" evidence="6">
    <location>
        <begin position="156"/>
        <end position="175"/>
    </location>
</feature>
<dbReference type="InterPro" id="IPR036259">
    <property type="entry name" value="MFS_trans_sf"/>
</dbReference>
<evidence type="ECO:0000313" key="9">
    <source>
        <dbReference type="Proteomes" id="UP000069205"/>
    </source>
</evidence>
<keyword evidence="5 6" id="KW-0472">Membrane</keyword>
<keyword evidence="3 6" id="KW-0812">Transmembrane</keyword>
<gene>
    <name evidence="8" type="ORF">NITMOv2_2803</name>
</gene>
<evidence type="ECO:0000256" key="6">
    <source>
        <dbReference type="SAM" id="Phobius"/>
    </source>
</evidence>
<dbReference type="PATRIC" id="fig|42253.5.peg.2771"/>
<feature type="transmembrane region" description="Helical" evidence="6">
    <location>
        <begin position="111"/>
        <end position="135"/>
    </location>
</feature>
<feature type="transmembrane region" description="Helical" evidence="6">
    <location>
        <begin position="21"/>
        <end position="44"/>
    </location>
</feature>
<dbReference type="Gene3D" id="1.20.1250.20">
    <property type="entry name" value="MFS general substrate transporter like domains"/>
    <property type="match status" value="1"/>
</dbReference>
<name>A0A0K2GF25_NITMO</name>
<sequence length="422" mass="44061">MVPQSGARRTRRWLLTGDFTLVWWGQVVSQIGDGVSKLALLWFVYSITGSPLKTSVIGLLQTVPAIVLAPVIGVAVDRLPKKLLLIVSDLVRAFVLGLIPCWMAAETFTVSHLYILVTLHAVATAVFGPALTAAVPSLVAPSQYTSANALLQSTTSLGIIMGPALSGIGIAALSSQNVLCLNAATYVVAAACFVPIRFVRPTLRLVKEPAVTSMLHDLADGVRYVMAGQPVFVLLTATAALYTFATSAFTTLFPVFGRKLLDLGPVEVGYLWSMLGVGLLITSLALTAISAWSIKRRAAMIIVSSALSGAALMAIVGAKQQATAALLLGLVGAGIGVLTPVAWSVLQEMTPPHLLGRALAFYTMGAMTSAMGGISFFGWMTGRLGEAPALLAIGAVMFATAMTAARLAARLPEDRDGDGGLP</sequence>
<evidence type="ECO:0000256" key="4">
    <source>
        <dbReference type="ARBA" id="ARBA00022989"/>
    </source>
</evidence>
<dbReference type="PROSITE" id="PS50850">
    <property type="entry name" value="MFS"/>
    <property type="match status" value="1"/>
</dbReference>
<dbReference type="KEGG" id="nmv:NITMOv2_2803"/>
<dbReference type="AlphaFoldDB" id="A0A0K2GF25"/>
<feature type="transmembrane region" description="Helical" evidence="6">
    <location>
        <begin position="56"/>
        <end position="76"/>
    </location>
</feature>
<evidence type="ECO:0000256" key="3">
    <source>
        <dbReference type="ARBA" id="ARBA00022692"/>
    </source>
</evidence>
<evidence type="ECO:0000259" key="7">
    <source>
        <dbReference type="PROSITE" id="PS50850"/>
    </source>
</evidence>
<feature type="domain" description="Major facilitator superfamily (MFS) profile" evidence="7">
    <location>
        <begin position="231"/>
        <end position="422"/>
    </location>
</feature>
<feature type="transmembrane region" description="Helical" evidence="6">
    <location>
        <begin position="299"/>
        <end position="318"/>
    </location>
</feature>
<dbReference type="EMBL" id="CP011801">
    <property type="protein sequence ID" value="ALA59212.1"/>
    <property type="molecule type" value="Genomic_DNA"/>
</dbReference>
<feature type="transmembrane region" description="Helical" evidence="6">
    <location>
        <begin position="324"/>
        <end position="346"/>
    </location>
</feature>
<evidence type="ECO:0000313" key="8">
    <source>
        <dbReference type="EMBL" id="ALA59212.1"/>
    </source>
</evidence>
<dbReference type="GO" id="GO:0005886">
    <property type="term" value="C:plasma membrane"/>
    <property type="evidence" value="ECO:0007669"/>
    <property type="project" value="UniProtKB-SubCell"/>
</dbReference>
<evidence type="ECO:0000256" key="1">
    <source>
        <dbReference type="ARBA" id="ARBA00004651"/>
    </source>
</evidence>
<dbReference type="RefSeq" id="WP_053380273.1">
    <property type="nucleotide sequence ID" value="NZ_CP011801.1"/>
</dbReference>
<feature type="transmembrane region" description="Helical" evidence="6">
    <location>
        <begin position="181"/>
        <end position="199"/>
    </location>
</feature>
<dbReference type="PANTHER" id="PTHR23513">
    <property type="entry name" value="INTEGRAL MEMBRANE EFFLUX PROTEIN-RELATED"/>
    <property type="match status" value="1"/>
</dbReference>
<evidence type="ECO:0000256" key="2">
    <source>
        <dbReference type="ARBA" id="ARBA00022475"/>
    </source>
</evidence>
<feature type="transmembrane region" description="Helical" evidence="6">
    <location>
        <begin position="83"/>
        <end position="105"/>
    </location>
</feature>
<dbReference type="STRING" id="42253.NITMOv2_2803"/>
<dbReference type="Proteomes" id="UP000069205">
    <property type="component" value="Chromosome"/>
</dbReference>
<organism evidence="8 9">
    <name type="scientific">Nitrospira moscoviensis</name>
    <dbReference type="NCBI Taxonomy" id="42253"/>
    <lineage>
        <taxon>Bacteria</taxon>
        <taxon>Pseudomonadati</taxon>
        <taxon>Nitrospirota</taxon>
        <taxon>Nitrospiria</taxon>
        <taxon>Nitrospirales</taxon>
        <taxon>Nitrospiraceae</taxon>
        <taxon>Nitrospira</taxon>
    </lineage>
</organism>
<accession>A0A0K2GF25</accession>
<feature type="transmembrane region" description="Helical" evidence="6">
    <location>
        <begin position="358"/>
        <end position="381"/>
    </location>
</feature>
<proteinExistence type="predicted"/>
<dbReference type="InterPro" id="IPR020846">
    <property type="entry name" value="MFS_dom"/>
</dbReference>
<dbReference type="InterPro" id="IPR011701">
    <property type="entry name" value="MFS"/>
</dbReference>
<keyword evidence="2" id="KW-1003">Cell membrane</keyword>
<keyword evidence="4 6" id="KW-1133">Transmembrane helix</keyword>
<dbReference type="CDD" id="cd06173">
    <property type="entry name" value="MFS_MefA_like"/>
    <property type="match status" value="1"/>
</dbReference>
<dbReference type="OrthoDB" id="9763297at2"/>
<protein>
    <submittedName>
        <fullName evidence="8">Putative Permease, MFS family</fullName>
    </submittedName>
</protein>
<feature type="transmembrane region" description="Helical" evidence="6">
    <location>
        <begin position="387"/>
        <end position="405"/>
    </location>
</feature>
<dbReference type="PANTHER" id="PTHR23513:SF6">
    <property type="entry name" value="MAJOR FACILITATOR SUPERFAMILY ASSOCIATED DOMAIN-CONTAINING PROTEIN"/>
    <property type="match status" value="1"/>
</dbReference>
<reference evidence="8 9" key="1">
    <citation type="journal article" date="2015" name="Proc. Natl. Acad. Sci. U.S.A.">
        <title>Expanded metabolic versatility of ubiquitous nitrite-oxidizing bacteria from the genus Nitrospira.</title>
        <authorList>
            <person name="Koch H."/>
            <person name="Lucker S."/>
            <person name="Albertsen M."/>
            <person name="Kitzinger K."/>
            <person name="Herbold C."/>
            <person name="Spieck E."/>
            <person name="Nielsen P.H."/>
            <person name="Wagner M."/>
            <person name="Daims H."/>
        </authorList>
    </citation>
    <scope>NUCLEOTIDE SEQUENCE [LARGE SCALE GENOMIC DNA]</scope>
    <source>
        <strain evidence="8 9">NSP M-1</strain>
    </source>
</reference>
<keyword evidence="9" id="KW-1185">Reference proteome</keyword>
<dbReference type="Pfam" id="PF07690">
    <property type="entry name" value="MFS_1"/>
    <property type="match status" value="1"/>
</dbReference>
<feature type="transmembrane region" description="Helical" evidence="6">
    <location>
        <begin position="231"/>
        <end position="257"/>
    </location>
</feature>
<comment type="subcellular location">
    <subcellularLocation>
        <location evidence="1">Cell membrane</location>
        <topology evidence="1">Multi-pass membrane protein</topology>
    </subcellularLocation>
</comment>
<feature type="transmembrane region" description="Helical" evidence="6">
    <location>
        <begin position="269"/>
        <end position="292"/>
    </location>
</feature>
<dbReference type="SUPFAM" id="SSF103473">
    <property type="entry name" value="MFS general substrate transporter"/>
    <property type="match status" value="1"/>
</dbReference>
<evidence type="ECO:0000256" key="5">
    <source>
        <dbReference type="ARBA" id="ARBA00023136"/>
    </source>
</evidence>
<dbReference type="GO" id="GO:0022857">
    <property type="term" value="F:transmembrane transporter activity"/>
    <property type="evidence" value="ECO:0007669"/>
    <property type="project" value="InterPro"/>
</dbReference>